<proteinExistence type="predicted"/>
<sequence>MKLLSGLLSTDYGLMSLAVILFVIGMAVFFIRYFLRNLEEEAKRDQQQ</sequence>
<evidence type="ECO:0000313" key="3">
    <source>
        <dbReference type="Proteomes" id="UP001181355"/>
    </source>
</evidence>
<gene>
    <name evidence="2" type="ORF">RF679_07355</name>
</gene>
<dbReference type="InterPro" id="IPR021494">
    <property type="entry name" value="DUF3149"/>
</dbReference>
<keyword evidence="1" id="KW-1133">Transmembrane helix</keyword>
<dbReference type="EMBL" id="CP133720">
    <property type="protein sequence ID" value="WMW82093.1"/>
    <property type="molecule type" value="Genomic_DNA"/>
</dbReference>
<keyword evidence="3" id="KW-1185">Reference proteome</keyword>
<keyword evidence="1" id="KW-0812">Transmembrane</keyword>
<protein>
    <submittedName>
        <fullName evidence="2">DUF3149 domain-containing protein</fullName>
    </submittedName>
</protein>
<keyword evidence="1" id="KW-0472">Membrane</keyword>
<name>A0ABY9RMI0_9BURK</name>
<organism evidence="2 3">
    <name type="scientific">Undibacterium cyanobacteriorum</name>
    <dbReference type="NCBI Taxonomy" id="3073561"/>
    <lineage>
        <taxon>Bacteria</taxon>
        <taxon>Pseudomonadati</taxon>
        <taxon>Pseudomonadota</taxon>
        <taxon>Betaproteobacteria</taxon>
        <taxon>Burkholderiales</taxon>
        <taxon>Oxalobacteraceae</taxon>
        <taxon>Undibacterium</taxon>
    </lineage>
</organism>
<dbReference type="Pfam" id="PF11346">
    <property type="entry name" value="DUF3149"/>
    <property type="match status" value="1"/>
</dbReference>
<dbReference type="RefSeq" id="WP_309483570.1">
    <property type="nucleotide sequence ID" value="NZ_CP133720.1"/>
</dbReference>
<accession>A0ABY9RMI0</accession>
<evidence type="ECO:0000313" key="2">
    <source>
        <dbReference type="EMBL" id="WMW82093.1"/>
    </source>
</evidence>
<reference evidence="2" key="1">
    <citation type="submission" date="2023-09" db="EMBL/GenBank/DDBJ databases">
        <title>Undibacterium sp. 20NA77.5 isolated from freshwater.</title>
        <authorList>
            <person name="Le V."/>
            <person name="Ko S.-R."/>
            <person name="Ahn C.-Y."/>
            <person name="Oh H.-M."/>
        </authorList>
    </citation>
    <scope>NUCLEOTIDE SEQUENCE</scope>
    <source>
        <strain evidence="2">20NA77.5</strain>
    </source>
</reference>
<evidence type="ECO:0000256" key="1">
    <source>
        <dbReference type="SAM" id="Phobius"/>
    </source>
</evidence>
<dbReference type="Proteomes" id="UP001181355">
    <property type="component" value="Chromosome"/>
</dbReference>
<feature type="transmembrane region" description="Helical" evidence="1">
    <location>
        <begin position="12"/>
        <end position="35"/>
    </location>
</feature>